<organism evidence="2 3">
    <name type="scientific">Actinoplanes cyaneus</name>
    <dbReference type="NCBI Taxonomy" id="52696"/>
    <lineage>
        <taxon>Bacteria</taxon>
        <taxon>Bacillati</taxon>
        <taxon>Actinomycetota</taxon>
        <taxon>Actinomycetes</taxon>
        <taxon>Micromonosporales</taxon>
        <taxon>Micromonosporaceae</taxon>
        <taxon>Actinoplanes</taxon>
    </lineage>
</organism>
<feature type="transmembrane region" description="Helical" evidence="1">
    <location>
        <begin position="172"/>
        <end position="190"/>
    </location>
</feature>
<feature type="transmembrane region" description="Helical" evidence="1">
    <location>
        <begin position="79"/>
        <end position="100"/>
    </location>
</feature>
<name>A0A919IH63_9ACTN</name>
<feature type="transmembrane region" description="Helical" evidence="1">
    <location>
        <begin position="120"/>
        <end position="142"/>
    </location>
</feature>
<keyword evidence="3" id="KW-1185">Reference proteome</keyword>
<dbReference type="AlphaFoldDB" id="A0A919IH63"/>
<gene>
    <name evidence="2" type="ORF">Acy02nite_32990</name>
</gene>
<keyword evidence="1" id="KW-0472">Membrane</keyword>
<protein>
    <submittedName>
        <fullName evidence="2">Uncharacterized protein</fullName>
    </submittedName>
</protein>
<accession>A0A919IH63</accession>
<dbReference type="RefSeq" id="WP_203741457.1">
    <property type="nucleotide sequence ID" value="NZ_BAAAUC010000116.1"/>
</dbReference>
<sequence length="196" mass="20333">MVTTAPVRLSYPLQRLAGVAGLLGATVLVVNAAKRAHLIPTSALTQLLAPMAEVFALALITALYLLCEGRIGWIGRVTFAVNYVALALLVGVEFAINLVFSRLSTDQVADLRAGPLGAALTVASVLFLLGSVGFAVTLAATAIPPRGGLALYALGSVPVALRAFVPEVVLDVSLVVLALGVVWLSLWLVGTRHAEN</sequence>
<proteinExistence type="predicted"/>
<reference evidence="2" key="1">
    <citation type="submission" date="2021-01" db="EMBL/GenBank/DDBJ databases">
        <title>Whole genome shotgun sequence of Actinoplanes cyaneus NBRC 14990.</title>
        <authorList>
            <person name="Komaki H."/>
            <person name="Tamura T."/>
        </authorList>
    </citation>
    <scope>NUCLEOTIDE SEQUENCE</scope>
    <source>
        <strain evidence="2">NBRC 14990</strain>
    </source>
</reference>
<feature type="transmembrane region" description="Helical" evidence="1">
    <location>
        <begin position="149"/>
        <end position="166"/>
    </location>
</feature>
<keyword evidence="1" id="KW-1133">Transmembrane helix</keyword>
<dbReference type="Proteomes" id="UP000619479">
    <property type="component" value="Unassembled WGS sequence"/>
</dbReference>
<evidence type="ECO:0000313" key="2">
    <source>
        <dbReference type="EMBL" id="GID65418.1"/>
    </source>
</evidence>
<feature type="transmembrane region" description="Helical" evidence="1">
    <location>
        <begin position="48"/>
        <end position="67"/>
    </location>
</feature>
<comment type="caution">
    <text evidence="2">The sequence shown here is derived from an EMBL/GenBank/DDBJ whole genome shotgun (WGS) entry which is preliminary data.</text>
</comment>
<keyword evidence="1" id="KW-0812">Transmembrane</keyword>
<dbReference type="EMBL" id="BOMH01000025">
    <property type="protein sequence ID" value="GID65418.1"/>
    <property type="molecule type" value="Genomic_DNA"/>
</dbReference>
<evidence type="ECO:0000256" key="1">
    <source>
        <dbReference type="SAM" id="Phobius"/>
    </source>
</evidence>
<evidence type="ECO:0000313" key="3">
    <source>
        <dbReference type="Proteomes" id="UP000619479"/>
    </source>
</evidence>